<dbReference type="Proteomes" id="UP000503447">
    <property type="component" value="Chromosome"/>
</dbReference>
<dbReference type="Gene3D" id="1.10.3210.10">
    <property type="entry name" value="Hypothetical protein af1432"/>
    <property type="match status" value="1"/>
</dbReference>
<sequence length="307" mass="32993">MAAKLLHREPRAPRPDATAFRQTALADLDRVDTYPTLSDTALRVMGMVNNSNVSVAEVSGIVRRDGVLVARVLRAANSCTIRGRTAINDVQQAVLRMGLQECANLLAAAGVRAVYAACAPAVRARCDALLRHSLFVGRLAAGFSRSAGVGSPGPAFTAGLLHDIGRVVLCVKCNGVTDPDVVPVRETDGTIDAERAAFGIDHCAIGYQFATRNGMPENVVRVTLNHHRPDEEHIQRELVALVAVAERIGNYVQREHQITGYDLGTCPHYQVLADGWTSGHEAAFARALPAAVVRAIRDTRHMLKAIA</sequence>
<dbReference type="PANTHER" id="PTHR33525">
    <property type="match status" value="1"/>
</dbReference>
<dbReference type="EMBL" id="CP053452">
    <property type="protein sequence ID" value="QJW94321.1"/>
    <property type="molecule type" value="Genomic_DNA"/>
</dbReference>
<organism evidence="2 3">
    <name type="scientific">Frigoriglobus tundricola</name>
    <dbReference type="NCBI Taxonomy" id="2774151"/>
    <lineage>
        <taxon>Bacteria</taxon>
        <taxon>Pseudomonadati</taxon>
        <taxon>Planctomycetota</taxon>
        <taxon>Planctomycetia</taxon>
        <taxon>Gemmatales</taxon>
        <taxon>Gemmataceae</taxon>
        <taxon>Frigoriglobus</taxon>
    </lineage>
</organism>
<dbReference type="RefSeq" id="WP_171470345.1">
    <property type="nucleotide sequence ID" value="NZ_CP053452.2"/>
</dbReference>
<dbReference type="PANTHER" id="PTHR33525:SF3">
    <property type="entry name" value="RIBONUCLEASE Y"/>
    <property type="match status" value="1"/>
</dbReference>
<protein>
    <recommendedName>
        <fullName evidence="1">HDOD domain-containing protein</fullName>
    </recommendedName>
</protein>
<evidence type="ECO:0000313" key="3">
    <source>
        <dbReference type="Proteomes" id="UP000503447"/>
    </source>
</evidence>
<feature type="domain" description="HDOD" evidence="1">
    <location>
        <begin position="34"/>
        <end position="229"/>
    </location>
</feature>
<evidence type="ECO:0000313" key="2">
    <source>
        <dbReference type="EMBL" id="QJW94321.1"/>
    </source>
</evidence>
<keyword evidence="3" id="KW-1185">Reference proteome</keyword>
<dbReference type="AlphaFoldDB" id="A0A6M5YM45"/>
<dbReference type="Pfam" id="PF08668">
    <property type="entry name" value="HDOD"/>
    <property type="match status" value="1"/>
</dbReference>
<gene>
    <name evidence="2" type="ORF">FTUN_1841</name>
</gene>
<dbReference type="InterPro" id="IPR013976">
    <property type="entry name" value="HDOD"/>
</dbReference>
<name>A0A6M5YM45_9BACT</name>
<dbReference type="KEGG" id="ftj:FTUN_1841"/>
<dbReference type="InterPro" id="IPR052340">
    <property type="entry name" value="RNase_Y/CdgJ"/>
</dbReference>
<dbReference type="InterPro" id="IPR003607">
    <property type="entry name" value="HD/PDEase_dom"/>
</dbReference>
<dbReference type="CDD" id="cd00077">
    <property type="entry name" value="HDc"/>
    <property type="match status" value="1"/>
</dbReference>
<evidence type="ECO:0000259" key="1">
    <source>
        <dbReference type="PROSITE" id="PS51833"/>
    </source>
</evidence>
<dbReference type="SUPFAM" id="SSF109604">
    <property type="entry name" value="HD-domain/PDEase-like"/>
    <property type="match status" value="1"/>
</dbReference>
<accession>A0A6M5YM45</accession>
<dbReference type="PROSITE" id="PS51833">
    <property type="entry name" value="HDOD"/>
    <property type="match status" value="1"/>
</dbReference>
<reference evidence="3" key="1">
    <citation type="submission" date="2020-05" db="EMBL/GenBank/DDBJ databases">
        <title>Frigoriglobus tundricola gen. nov., sp. nov., a psychrotolerant cellulolytic planctomycete of the family Gemmataceae with two divergent copies of 16S rRNA gene.</title>
        <authorList>
            <person name="Kulichevskaya I.S."/>
            <person name="Ivanova A.A."/>
            <person name="Naumoff D.G."/>
            <person name="Beletsky A.V."/>
            <person name="Rijpstra W.I.C."/>
            <person name="Sinninghe Damste J.S."/>
            <person name="Mardanov A.V."/>
            <person name="Ravin N.V."/>
            <person name="Dedysh S.N."/>
        </authorList>
    </citation>
    <scope>NUCLEOTIDE SEQUENCE [LARGE SCALE GENOMIC DNA]</scope>
    <source>
        <strain evidence="3">PL17</strain>
    </source>
</reference>
<proteinExistence type="predicted"/>